<evidence type="ECO:0000313" key="5">
    <source>
        <dbReference type="EMBL" id="CAF3716389.1"/>
    </source>
</evidence>
<dbReference type="InterPro" id="IPR019734">
    <property type="entry name" value="TPR_rpt"/>
</dbReference>
<comment type="caution">
    <text evidence="4">The sequence shown here is derived from an EMBL/GenBank/DDBJ whole genome shotgun (WGS) entry which is preliminary data.</text>
</comment>
<dbReference type="Proteomes" id="UP000677228">
    <property type="component" value="Unassembled WGS sequence"/>
</dbReference>
<dbReference type="SUPFAM" id="SSF48452">
    <property type="entry name" value="TPR-like"/>
    <property type="match status" value="1"/>
</dbReference>
<dbReference type="EMBL" id="CAJOBA010004553">
    <property type="protein sequence ID" value="CAF3716389.1"/>
    <property type="molecule type" value="Genomic_DNA"/>
</dbReference>
<evidence type="ECO:0000313" key="4">
    <source>
        <dbReference type="EMBL" id="CAF0941261.1"/>
    </source>
</evidence>
<proteinExistence type="predicted"/>
<dbReference type="EMBL" id="CAJNOK010004548">
    <property type="protein sequence ID" value="CAF0941261.1"/>
    <property type="molecule type" value="Genomic_DNA"/>
</dbReference>
<dbReference type="PANTHER" id="PTHR45641">
    <property type="entry name" value="TETRATRICOPEPTIDE REPEAT PROTEIN (AFU_ORTHOLOGUE AFUA_6G03870)"/>
    <property type="match status" value="1"/>
</dbReference>
<evidence type="ECO:0008006" key="7">
    <source>
        <dbReference type="Google" id="ProtNLM"/>
    </source>
</evidence>
<dbReference type="Proteomes" id="UP000682733">
    <property type="component" value="Unassembled WGS sequence"/>
</dbReference>
<feature type="repeat" description="TPR" evidence="3">
    <location>
        <begin position="84"/>
        <end position="117"/>
    </location>
</feature>
<protein>
    <recommendedName>
        <fullName evidence="7">Tetratricopeptide repeat protein</fullName>
    </recommendedName>
</protein>
<dbReference type="PANTHER" id="PTHR45641:SF19">
    <property type="entry name" value="NEPHROCYSTIN-3"/>
    <property type="match status" value="1"/>
</dbReference>
<organism evidence="4 6">
    <name type="scientific">Didymodactylos carnosus</name>
    <dbReference type="NCBI Taxonomy" id="1234261"/>
    <lineage>
        <taxon>Eukaryota</taxon>
        <taxon>Metazoa</taxon>
        <taxon>Spiralia</taxon>
        <taxon>Gnathifera</taxon>
        <taxon>Rotifera</taxon>
        <taxon>Eurotatoria</taxon>
        <taxon>Bdelloidea</taxon>
        <taxon>Philodinida</taxon>
        <taxon>Philodinidae</taxon>
        <taxon>Didymodactylos</taxon>
    </lineage>
</organism>
<dbReference type="Gene3D" id="1.25.40.10">
    <property type="entry name" value="Tetratricopeptide repeat domain"/>
    <property type="match status" value="2"/>
</dbReference>
<dbReference type="PROSITE" id="PS50005">
    <property type="entry name" value="TPR"/>
    <property type="match status" value="1"/>
</dbReference>
<keyword evidence="2 3" id="KW-0802">TPR repeat</keyword>
<reference evidence="4" key="1">
    <citation type="submission" date="2021-02" db="EMBL/GenBank/DDBJ databases">
        <authorList>
            <person name="Nowell W R."/>
        </authorList>
    </citation>
    <scope>NUCLEOTIDE SEQUENCE</scope>
</reference>
<evidence type="ECO:0000256" key="2">
    <source>
        <dbReference type="ARBA" id="ARBA00022803"/>
    </source>
</evidence>
<gene>
    <name evidence="4" type="ORF">OVA965_LOCUS11651</name>
    <name evidence="5" type="ORF">TMI583_LOCUS11655</name>
</gene>
<dbReference type="PROSITE" id="PS50293">
    <property type="entry name" value="TPR_REGION"/>
    <property type="match status" value="1"/>
</dbReference>
<evidence type="ECO:0000256" key="1">
    <source>
        <dbReference type="ARBA" id="ARBA00022737"/>
    </source>
</evidence>
<dbReference type="SMART" id="SM00028">
    <property type="entry name" value="TPR"/>
    <property type="match status" value="3"/>
</dbReference>
<sequence length="244" mass="29017">MKYTGMKMLELSYMIRKRFNEALKYYNKLLEMQEQHKDLFEIDDNDRFCYNEKEEFKLSTDYYEHALSIKEYMPDKQFDDTESTKLYYQTAFSYEQQQKYKKAIQYYTKSLEINEKNVSDNCMDKIDLCDCLGRCGDAIEQCYLCIKYYVKASMILENNQRPQGETKKAILNNEIGWYCGLIGNYDLALEYCLKSLAFFENNQSFDNTILNANVLFSLEVIYCMKNDHGQVCTIVDTPKKSYLE</sequence>
<keyword evidence="1" id="KW-0677">Repeat</keyword>
<dbReference type="Pfam" id="PF00515">
    <property type="entry name" value="TPR_1"/>
    <property type="match status" value="1"/>
</dbReference>
<name>A0A8S2DHN7_9BILA</name>
<evidence type="ECO:0000313" key="6">
    <source>
        <dbReference type="Proteomes" id="UP000677228"/>
    </source>
</evidence>
<evidence type="ECO:0000256" key="3">
    <source>
        <dbReference type="PROSITE-ProRule" id="PRU00339"/>
    </source>
</evidence>
<accession>A0A8S2DHN7</accession>
<dbReference type="Pfam" id="PF13181">
    <property type="entry name" value="TPR_8"/>
    <property type="match status" value="1"/>
</dbReference>
<dbReference type="AlphaFoldDB" id="A0A8S2DHN7"/>
<dbReference type="InterPro" id="IPR011990">
    <property type="entry name" value="TPR-like_helical_dom_sf"/>
</dbReference>